<dbReference type="AlphaFoldDB" id="A0AA39U6L6"/>
<dbReference type="EMBL" id="JAUEPR010000047">
    <property type="protein sequence ID" value="KAK0471809.1"/>
    <property type="molecule type" value="Genomic_DNA"/>
</dbReference>
<dbReference type="Proteomes" id="UP001175227">
    <property type="component" value="Unassembled WGS sequence"/>
</dbReference>
<keyword evidence="2" id="KW-1185">Reference proteome</keyword>
<evidence type="ECO:0000313" key="2">
    <source>
        <dbReference type="Proteomes" id="UP001175227"/>
    </source>
</evidence>
<organism evidence="1 2">
    <name type="scientific">Armillaria novae-zelandiae</name>
    <dbReference type="NCBI Taxonomy" id="153914"/>
    <lineage>
        <taxon>Eukaryota</taxon>
        <taxon>Fungi</taxon>
        <taxon>Dikarya</taxon>
        <taxon>Basidiomycota</taxon>
        <taxon>Agaricomycotina</taxon>
        <taxon>Agaricomycetes</taxon>
        <taxon>Agaricomycetidae</taxon>
        <taxon>Agaricales</taxon>
        <taxon>Marasmiineae</taxon>
        <taxon>Physalacriaceae</taxon>
        <taxon>Armillaria</taxon>
    </lineage>
</organism>
<evidence type="ECO:0000313" key="1">
    <source>
        <dbReference type="EMBL" id="KAK0471809.1"/>
    </source>
</evidence>
<name>A0AA39U6L6_9AGAR</name>
<accession>A0AA39U6L6</accession>
<comment type="caution">
    <text evidence="1">The sequence shown here is derived from an EMBL/GenBank/DDBJ whole genome shotgun (WGS) entry which is preliminary data.</text>
</comment>
<proteinExistence type="predicted"/>
<gene>
    <name evidence="1" type="ORF">IW261DRAFT_1611922</name>
</gene>
<protein>
    <submittedName>
        <fullName evidence="1">Uncharacterized protein</fullName>
    </submittedName>
</protein>
<reference evidence="1" key="1">
    <citation type="submission" date="2023-06" db="EMBL/GenBank/DDBJ databases">
        <authorList>
            <consortium name="Lawrence Berkeley National Laboratory"/>
            <person name="Ahrendt S."/>
            <person name="Sahu N."/>
            <person name="Indic B."/>
            <person name="Wong-Bajracharya J."/>
            <person name="Merenyi Z."/>
            <person name="Ke H.-M."/>
            <person name="Monk M."/>
            <person name="Kocsube S."/>
            <person name="Drula E."/>
            <person name="Lipzen A."/>
            <person name="Balint B."/>
            <person name="Henrissat B."/>
            <person name="Andreopoulos B."/>
            <person name="Martin F.M."/>
            <person name="Harder C.B."/>
            <person name="Rigling D."/>
            <person name="Ford K.L."/>
            <person name="Foster G.D."/>
            <person name="Pangilinan J."/>
            <person name="Papanicolaou A."/>
            <person name="Barry K."/>
            <person name="LaButti K."/>
            <person name="Viragh M."/>
            <person name="Koriabine M."/>
            <person name="Yan M."/>
            <person name="Riley R."/>
            <person name="Champramary S."/>
            <person name="Plett K.L."/>
            <person name="Tsai I.J."/>
            <person name="Slot J."/>
            <person name="Sipos G."/>
            <person name="Plett J."/>
            <person name="Nagy L.G."/>
            <person name="Grigoriev I.V."/>
        </authorList>
    </citation>
    <scope>NUCLEOTIDE SEQUENCE</scope>
    <source>
        <strain evidence="1">ICMP 16352</strain>
    </source>
</reference>
<sequence>MDIIKDYRDEHELSNSAKSEMIWNLCKHKKYITNISSEVMNQVDILTNKRATVAVDNAVCKWVRRLAQVFGDATHGTAVDFEALGFDAAQTIEGPQRRANGKRFSSRTMAFLCAMIRNASIGDDERVR</sequence>